<evidence type="ECO:0000313" key="2">
    <source>
        <dbReference type="Proteomes" id="UP001439008"/>
    </source>
</evidence>
<organism evidence="1 2">
    <name type="scientific">Bonamia ostreae</name>
    <dbReference type="NCBI Taxonomy" id="126728"/>
    <lineage>
        <taxon>Eukaryota</taxon>
        <taxon>Sar</taxon>
        <taxon>Rhizaria</taxon>
        <taxon>Endomyxa</taxon>
        <taxon>Ascetosporea</taxon>
        <taxon>Haplosporida</taxon>
        <taxon>Bonamia</taxon>
    </lineage>
</organism>
<dbReference type="InterPro" id="IPR043502">
    <property type="entry name" value="DNA/RNA_pol_sf"/>
</dbReference>
<reference evidence="1 2" key="1">
    <citation type="journal article" date="2024" name="BMC Biol.">
        <title>Comparative genomics of Ascetosporea gives new insight into the evolutionary basis for animal parasitism in Rhizaria.</title>
        <authorList>
            <person name="Hiltunen Thoren M."/>
            <person name="Onut-Brannstrom I."/>
            <person name="Alfjorden A."/>
            <person name="Peckova H."/>
            <person name="Swords F."/>
            <person name="Hooper C."/>
            <person name="Holzer A.S."/>
            <person name="Bass D."/>
            <person name="Burki F."/>
        </authorList>
    </citation>
    <scope>NUCLEOTIDE SEQUENCE [LARGE SCALE GENOMIC DNA]</scope>
    <source>
        <strain evidence="1">20-A016</strain>
    </source>
</reference>
<proteinExistence type="predicted"/>
<evidence type="ECO:0000313" key="1">
    <source>
        <dbReference type="EMBL" id="MES1922225.1"/>
    </source>
</evidence>
<gene>
    <name evidence="1" type="ORF">MHBO_003734</name>
</gene>
<comment type="caution">
    <text evidence="1">The sequence shown here is derived from an EMBL/GenBank/DDBJ whole genome shotgun (WGS) entry which is preliminary data.</text>
</comment>
<dbReference type="PANTHER" id="PTHR11076:SF33">
    <property type="entry name" value="DNA POLYMERASE KAPPA"/>
    <property type="match status" value="1"/>
</dbReference>
<dbReference type="EMBL" id="JBDODL010002425">
    <property type="protein sequence ID" value="MES1922225.1"/>
    <property type="molecule type" value="Genomic_DNA"/>
</dbReference>
<name>A0ABV2ARC2_9EUKA</name>
<accession>A0ABV2ARC2</accession>
<dbReference type="PANTHER" id="PTHR11076">
    <property type="entry name" value="DNA REPAIR POLYMERASE UMUC / TRANSFERASE FAMILY MEMBER"/>
    <property type="match status" value="1"/>
</dbReference>
<sequence length="128" mass="14949">MSHLSVRKIPGVGKVTERILKEIGIEKCKDILKNVDLLFKYFKEKTVIFLVNSALGIGSIEKSKNDQRKSISTERVFRPLNNRFELEQKLTEICSVLANVKISIFLRKFCFFNDFRTILIKRDLKIQK</sequence>
<dbReference type="Proteomes" id="UP001439008">
    <property type="component" value="Unassembled WGS sequence"/>
</dbReference>
<dbReference type="Gene3D" id="1.10.150.810">
    <property type="match status" value="1"/>
</dbReference>
<dbReference type="SUPFAM" id="SSF56672">
    <property type="entry name" value="DNA/RNA polymerases"/>
    <property type="match status" value="1"/>
</dbReference>
<dbReference type="InterPro" id="IPR050116">
    <property type="entry name" value="DNA_polymerase-Y"/>
</dbReference>
<protein>
    <submittedName>
        <fullName evidence="1">Uncharacterized protein</fullName>
    </submittedName>
</protein>
<keyword evidence="2" id="KW-1185">Reference proteome</keyword>